<proteinExistence type="inferred from homology"/>
<dbReference type="SUPFAM" id="SSF53474">
    <property type="entry name" value="alpha/beta-Hydrolases"/>
    <property type="match status" value="1"/>
</dbReference>
<dbReference type="InterPro" id="IPR001375">
    <property type="entry name" value="Peptidase_S9_cat"/>
</dbReference>
<comment type="caution">
    <text evidence="4">The sequence shown here is derived from an EMBL/GenBank/DDBJ whole genome shotgun (WGS) entry which is preliminary data.</text>
</comment>
<keyword evidence="5" id="KW-1185">Reference proteome</keyword>
<protein>
    <submittedName>
        <fullName evidence="4">Prolyl oligopeptidase family serine peptidase</fullName>
    </submittedName>
</protein>
<dbReference type="GO" id="GO:0052689">
    <property type="term" value="F:carboxylic ester hydrolase activity"/>
    <property type="evidence" value="ECO:0007669"/>
    <property type="project" value="UniProtKB-ARBA"/>
</dbReference>
<feature type="domain" description="Peptidase S9 prolyl oligopeptidase catalytic" evidence="3">
    <location>
        <begin position="77"/>
        <end position="265"/>
    </location>
</feature>
<dbReference type="GO" id="GO:0006508">
    <property type="term" value="P:proteolysis"/>
    <property type="evidence" value="ECO:0007669"/>
    <property type="project" value="InterPro"/>
</dbReference>
<dbReference type="PANTHER" id="PTHR22946">
    <property type="entry name" value="DIENELACTONE HYDROLASE DOMAIN-CONTAINING PROTEIN-RELATED"/>
    <property type="match status" value="1"/>
</dbReference>
<evidence type="ECO:0000256" key="2">
    <source>
        <dbReference type="ARBA" id="ARBA00022801"/>
    </source>
</evidence>
<dbReference type="Gene3D" id="3.40.50.1820">
    <property type="entry name" value="alpha/beta hydrolase"/>
    <property type="match status" value="1"/>
</dbReference>
<accession>A0A5B1LIN3</accession>
<dbReference type="EMBL" id="VUJV01000003">
    <property type="protein sequence ID" value="KAA1419640.1"/>
    <property type="molecule type" value="Genomic_DNA"/>
</dbReference>
<dbReference type="GO" id="GO:0008236">
    <property type="term" value="F:serine-type peptidase activity"/>
    <property type="evidence" value="ECO:0007669"/>
    <property type="project" value="InterPro"/>
</dbReference>
<reference evidence="4 5" key="1">
    <citation type="submission" date="2019-09" db="EMBL/GenBank/DDBJ databases">
        <title>Nocardioides panacisoli sp. nov., isolated from the soil of a ginseng field.</title>
        <authorList>
            <person name="Cho C."/>
        </authorList>
    </citation>
    <scope>NUCLEOTIDE SEQUENCE [LARGE SCALE GENOMIC DNA]</scope>
    <source>
        <strain evidence="4 5">BN130099</strain>
    </source>
</reference>
<name>A0A5B1LIN3_9ACTN</name>
<keyword evidence="2" id="KW-0378">Hydrolase</keyword>
<evidence type="ECO:0000259" key="3">
    <source>
        <dbReference type="Pfam" id="PF00326"/>
    </source>
</evidence>
<dbReference type="PANTHER" id="PTHR22946:SF9">
    <property type="entry name" value="POLYKETIDE TRANSFERASE AF380"/>
    <property type="match status" value="1"/>
</dbReference>
<dbReference type="Proteomes" id="UP000325003">
    <property type="component" value="Unassembled WGS sequence"/>
</dbReference>
<organism evidence="4 5">
    <name type="scientific">Nocardioides humilatus</name>
    <dbReference type="NCBI Taxonomy" id="2607660"/>
    <lineage>
        <taxon>Bacteria</taxon>
        <taxon>Bacillati</taxon>
        <taxon>Actinomycetota</taxon>
        <taxon>Actinomycetes</taxon>
        <taxon>Propionibacteriales</taxon>
        <taxon>Nocardioidaceae</taxon>
        <taxon>Nocardioides</taxon>
    </lineage>
</organism>
<gene>
    <name evidence="4" type="ORF">F0U44_09165</name>
</gene>
<evidence type="ECO:0000313" key="4">
    <source>
        <dbReference type="EMBL" id="KAA1419640.1"/>
    </source>
</evidence>
<evidence type="ECO:0000313" key="5">
    <source>
        <dbReference type="Proteomes" id="UP000325003"/>
    </source>
</evidence>
<dbReference type="InterPro" id="IPR050261">
    <property type="entry name" value="FrsA_esterase"/>
</dbReference>
<dbReference type="Pfam" id="PF00326">
    <property type="entry name" value="Peptidase_S9"/>
    <property type="match status" value="1"/>
</dbReference>
<dbReference type="AlphaFoldDB" id="A0A5B1LIN3"/>
<comment type="similarity">
    <text evidence="1">Belongs to the AB hydrolase superfamily.</text>
</comment>
<sequence>MPALFDKDYDGSRLRIGKLVERTPTQRQYDVTYRGDGLTISGRIAIPEGEGPFPAVVLAHGYIDPDDYVIGQGMTRERTWFADHGYVALHVDYRNYGSSDSEGIPGADLSIGYTTDVINAVLALRAWDGPVDDDRVALAGRSLGGGVVLNALVAVPGLTDAAVVWAPVSSDVSDIYRHFLSGPERADLRAGIDMIYGSPRDNPEFWRGVSSRTYVDRITEPLLINHGTADETCPIAWSRETVRALRAAGKDVTLAVYPGEGHDFIDSFEESMKRSGRFVEDQLR</sequence>
<evidence type="ECO:0000256" key="1">
    <source>
        <dbReference type="ARBA" id="ARBA00008645"/>
    </source>
</evidence>
<dbReference type="InterPro" id="IPR029058">
    <property type="entry name" value="AB_hydrolase_fold"/>
</dbReference>
<reference evidence="4 5" key="2">
    <citation type="submission" date="2019-09" db="EMBL/GenBank/DDBJ databases">
        <authorList>
            <person name="Jin C."/>
        </authorList>
    </citation>
    <scope>NUCLEOTIDE SEQUENCE [LARGE SCALE GENOMIC DNA]</scope>
    <source>
        <strain evidence="4 5">BN130099</strain>
    </source>
</reference>